<dbReference type="RefSeq" id="WP_164535510.1">
    <property type="nucleotide sequence ID" value="NZ_JAALFG010000005.1"/>
</dbReference>
<sequence length="215" mass="23172">MVDFAAARRAMIDSQVSAAGVTERRLVSAMGRIPRELFVPEHRRGLAYIDELHDLGNARFLPSPAVFGRLAQLAGITETDRVLDLGAGTGYGTAVLAAWAQNVTGLETDPQLAEQAQANLATLDITNATIIAGGIDDLLDQRFDAILVEGALDGEPTDLLARLNRNGRLVALIRRGGVGVAHRYRAAVDGFKKETHFDATLPVLQPTTRAEEFIF</sequence>
<dbReference type="GO" id="GO:0032259">
    <property type="term" value="P:methylation"/>
    <property type="evidence" value="ECO:0007669"/>
    <property type="project" value="UniProtKB-KW"/>
</dbReference>
<evidence type="ECO:0000256" key="3">
    <source>
        <dbReference type="ARBA" id="ARBA00030757"/>
    </source>
</evidence>
<evidence type="ECO:0000256" key="1">
    <source>
        <dbReference type="ARBA" id="ARBA00005369"/>
    </source>
</evidence>
<keyword evidence="5" id="KW-1185">Reference proteome</keyword>
<dbReference type="Proteomes" id="UP000474802">
    <property type="component" value="Unassembled WGS sequence"/>
</dbReference>
<comment type="similarity">
    <text evidence="1">Belongs to the methyltransferase superfamily. L-isoaspartyl/D-aspartyl protein methyltransferase family.</text>
</comment>
<dbReference type="Pfam" id="PF01135">
    <property type="entry name" value="PCMT"/>
    <property type="match status" value="1"/>
</dbReference>
<dbReference type="AlphaFoldDB" id="A0A6M1SHF7"/>
<dbReference type="GO" id="GO:0004719">
    <property type="term" value="F:protein-L-isoaspartate (D-aspartate) O-methyltransferase activity"/>
    <property type="evidence" value="ECO:0007669"/>
    <property type="project" value="InterPro"/>
</dbReference>
<dbReference type="InterPro" id="IPR029063">
    <property type="entry name" value="SAM-dependent_MTases_sf"/>
</dbReference>
<evidence type="ECO:0000313" key="4">
    <source>
        <dbReference type="EMBL" id="NGP19259.1"/>
    </source>
</evidence>
<dbReference type="InterPro" id="IPR000682">
    <property type="entry name" value="PCMT"/>
</dbReference>
<dbReference type="EMBL" id="JAALFG010000005">
    <property type="protein sequence ID" value="NGP19259.1"/>
    <property type="molecule type" value="Genomic_DNA"/>
</dbReference>
<dbReference type="PANTHER" id="PTHR11579">
    <property type="entry name" value="PROTEIN-L-ISOASPARTATE O-METHYLTRANSFERASE"/>
    <property type="match status" value="1"/>
</dbReference>
<organism evidence="4 5">
    <name type="scientific">Devosia aurantiaca</name>
    <dbReference type="NCBI Taxonomy" id="2714858"/>
    <lineage>
        <taxon>Bacteria</taxon>
        <taxon>Pseudomonadati</taxon>
        <taxon>Pseudomonadota</taxon>
        <taxon>Alphaproteobacteria</taxon>
        <taxon>Hyphomicrobiales</taxon>
        <taxon>Devosiaceae</taxon>
        <taxon>Devosia</taxon>
    </lineage>
</organism>
<accession>A0A6M1SHF7</accession>
<dbReference type="Gene3D" id="3.40.50.150">
    <property type="entry name" value="Vaccinia Virus protein VP39"/>
    <property type="match status" value="1"/>
</dbReference>
<reference evidence="4 5" key="1">
    <citation type="submission" date="2020-02" db="EMBL/GenBank/DDBJ databases">
        <authorList>
            <person name="Khan S.A."/>
            <person name="Jeon C.O."/>
            <person name="Chun B.H."/>
        </authorList>
    </citation>
    <scope>NUCLEOTIDE SEQUENCE [LARGE SCALE GENOMIC DNA]</scope>
    <source>
        <strain evidence="4 5">H239</strain>
    </source>
</reference>
<gene>
    <name evidence="4" type="ORF">G5575_17915</name>
</gene>
<keyword evidence="4" id="KW-0489">Methyltransferase</keyword>
<keyword evidence="4" id="KW-0808">Transferase</keyword>
<evidence type="ECO:0000256" key="2">
    <source>
        <dbReference type="ARBA" id="ARBA00013346"/>
    </source>
</evidence>
<evidence type="ECO:0000313" key="5">
    <source>
        <dbReference type="Proteomes" id="UP000474802"/>
    </source>
</evidence>
<comment type="caution">
    <text evidence="4">The sequence shown here is derived from an EMBL/GenBank/DDBJ whole genome shotgun (WGS) entry which is preliminary data.</text>
</comment>
<protein>
    <recommendedName>
        <fullName evidence="2">Protein-L-isoaspartate O-methyltransferase</fullName>
    </recommendedName>
    <alternativeName>
        <fullName evidence="3">Protein L-isoaspartyl methyltransferase</fullName>
    </alternativeName>
</protein>
<proteinExistence type="inferred from homology"/>
<name>A0A6M1SHF7_9HYPH</name>
<dbReference type="PANTHER" id="PTHR11579:SF18">
    <property type="entry name" value="PROTEIN-L-ISOASPARTATE O-METHYLTRANSFERASE"/>
    <property type="match status" value="1"/>
</dbReference>
<reference evidence="4 5" key="2">
    <citation type="submission" date="2020-03" db="EMBL/GenBank/DDBJ databases">
        <title>Devosia chinhatensis sp. nov., isolated from a hexachlorocyclohexane (HCH) dump site in India.</title>
        <authorList>
            <person name="Kumar M."/>
            <person name="Lal R."/>
        </authorList>
    </citation>
    <scope>NUCLEOTIDE SEQUENCE [LARGE SCALE GENOMIC DNA]</scope>
    <source>
        <strain evidence="4 5">H239</strain>
    </source>
</reference>
<dbReference type="SUPFAM" id="SSF53335">
    <property type="entry name" value="S-adenosyl-L-methionine-dependent methyltransferases"/>
    <property type="match status" value="1"/>
</dbReference>
<dbReference type="GO" id="GO:0005737">
    <property type="term" value="C:cytoplasm"/>
    <property type="evidence" value="ECO:0007669"/>
    <property type="project" value="TreeGrafter"/>
</dbReference>
<dbReference type="CDD" id="cd02440">
    <property type="entry name" value="AdoMet_MTases"/>
    <property type="match status" value="1"/>
</dbReference>